<dbReference type="PANTHER" id="PTHR46599:SF3">
    <property type="entry name" value="PIGGYBAC TRANSPOSABLE ELEMENT-DERIVED PROTEIN 4"/>
    <property type="match status" value="1"/>
</dbReference>
<dbReference type="PANTHER" id="PTHR46599">
    <property type="entry name" value="PIGGYBAC TRANSPOSABLE ELEMENT-DERIVED PROTEIN 4"/>
    <property type="match status" value="1"/>
</dbReference>
<reference evidence="2" key="1">
    <citation type="journal article" date="2023" name="G3 (Bethesda)">
        <title>A reference genome for the long-term kleptoplast-retaining sea slug Elysia crispata morphotype clarki.</title>
        <authorList>
            <person name="Eastman K.E."/>
            <person name="Pendleton A.L."/>
            <person name="Shaikh M.A."/>
            <person name="Suttiyut T."/>
            <person name="Ogas R."/>
            <person name="Tomko P."/>
            <person name="Gavelis G."/>
            <person name="Widhalm J.R."/>
            <person name="Wisecaver J.H."/>
        </authorList>
    </citation>
    <scope>NUCLEOTIDE SEQUENCE</scope>
    <source>
        <strain evidence="2">ECLA1</strain>
    </source>
</reference>
<gene>
    <name evidence="2" type="ORF">RRG08_027733</name>
</gene>
<feature type="domain" description="PiggyBac transposable element-derived protein" evidence="1">
    <location>
        <begin position="16"/>
        <end position="77"/>
    </location>
</feature>
<comment type="caution">
    <text evidence="2">The sequence shown here is derived from an EMBL/GenBank/DDBJ whole genome shotgun (WGS) entry which is preliminary data.</text>
</comment>
<sequence>MSNYHCPTLTAVVRGRKSQADQQQVLLPLALAGYQENMKGVDLCDQMLGYYMTSHRSKKWWRRIFHYLMMAAAHNTYTVAKDSNPGYVNSEWPGFLDFLEDLAEDPVCDVTTVRAPPIIHSVRPTQHLNTLKLRDDSFYKVCYESKLLGLKGKTSKTMCAICKVPVQIGCLQIHQKRML</sequence>
<dbReference type="EMBL" id="JAWDGP010006603">
    <property type="protein sequence ID" value="KAK3738120.1"/>
    <property type="molecule type" value="Genomic_DNA"/>
</dbReference>
<name>A0AAE1CVJ2_9GAST</name>
<proteinExistence type="predicted"/>
<dbReference type="Proteomes" id="UP001283361">
    <property type="component" value="Unassembled WGS sequence"/>
</dbReference>
<accession>A0AAE1CVJ2</accession>
<dbReference type="InterPro" id="IPR029526">
    <property type="entry name" value="PGBD"/>
</dbReference>
<protein>
    <recommendedName>
        <fullName evidence="1">PiggyBac transposable element-derived protein domain-containing protein</fullName>
    </recommendedName>
</protein>
<evidence type="ECO:0000313" key="3">
    <source>
        <dbReference type="Proteomes" id="UP001283361"/>
    </source>
</evidence>
<organism evidence="2 3">
    <name type="scientific">Elysia crispata</name>
    <name type="common">lettuce slug</name>
    <dbReference type="NCBI Taxonomy" id="231223"/>
    <lineage>
        <taxon>Eukaryota</taxon>
        <taxon>Metazoa</taxon>
        <taxon>Spiralia</taxon>
        <taxon>Lophotrochozoa</taxon>
        <taxon>Mollusca</taxon>
        <taxon>Gastropoda</taxon>
        <taxon>Heterobranchia</taxon>
        <taxon>Euthyneura</taxon>
        <taxon>Panpulmonata</taxon>
        <taxon>Sacoglossa</taxon>
        <taxon>Placobranchoidea</taxon>
        <taxon>Plakobranchidae</taxon>
        <taxon>Elysia</taxon>
    </lineage>
</organism>
<dbReference type="AlphaFoldDB" id="A0AAE1CVJ2"/>
<evidence type="ECO:0000259" key="1">
    <source>
        <dbReference type="Pfam" id="PF13843"/>
    </source>
</evidence>
<keyword evidence="3" id="KW-1185">Reference proteome</keyword>
<evidence type="ECO:0000313" key="2">
    <source>
        <dbReference type="EMBL" id="KAK3738120.1"/>
    </source>
</evidence>
<dbReference type="Pfam" id="PF13843">
    <property type="entry name" value="DDE_Tnp_1_7"/>
    <property type="match status" value="1"/>
</dbReference>